<protein>
    <recommendedName>
        <fullName evidence="3">Secreted protein</fullName>
    </recommendedName>
</protein>
<proteinExistence type="predicted"/>
<accession>A0ABQ7GMX9</accession>
<evidence type="ECO:0000313" key="1">
    <source>
        <dbReference type="EMBL" id="KAF5835927.1"/>
    </source>
</evidence>
<comment type="caution">
    <text evidence="1">The sequence shown here is derived from an EMBL/GenBank/DDBJ whole genome shotgun (WGS) entry which is preliminary data.</text>
</comment>
<dbReference type="Proteomes" id="UP000815325">
    <property type="component" value="Unassembled WGS sequence"/>
</dbReference>
<organism evidence="1 2">
    <name type="scientific">Dunaliella salina</name>
    <name type="common">Green alga</name>
    <name type="synonym">Protococcus salinus</name>
    <dbReference type="NCBI Taxonomy" id="3046"/>
    <lineage>
        <taxon>Eukaryota</taxon>
        <taxon>Viridiplantae</taxon>
        <taxon>Chlorophyta</taxon>
        <taxon>core chlorophytes</taxon>
        <taxon>Chlorophyceae</taxon>
        <taxon>CS clade</taxon>
        <taxon>Chlamydomonadales</taxon>
        <taxon>Dunaliellaceae</taxon>
        <taxon>Dunaliella</taxon>
    </lineage>
</organism>
<sequence>MLITLLSPMGGDCTAVPPASASLWRKHRCRNEQNALPKWRLQGGTACFNVFVRERICLDEHAKHSSDGSFWPKVEVACNGFD</sequence>
<keyword evidence="2" id="KW-1185">Reference proteome</keyword>
<evidence type="ECO:0000313" key="2">
    <source>
        <dbReference type="Proteomes" id="UP000815325"/>
    </source>
</evidence>
<evidence type="ECO:0008006" key="3">
    <source>
        <dbReference type="Google" id="ProtNLM"/>
    </source>
</evidence>
<gene>
    <name evidence="1" type="ORF">DUNSADRAFT_6683</name>
</gene>
<reference evidence="1" key="1">
    <citation type="submission" date="2017-08" db="EMBL/GenBank/DDBJ databases">
        <authorList>
            <person name="Polle J.E."/>
            <person name="Barry K."/>
            <person name="Cushman J."/>
            <person name="Schmutz J."/>
            <person name="Tran D."/>
            <person name="Hathwaick L.T."/>
            <person name="Yim W.C."/>
            <person name="Jenkins J."/>
            <person name="Mckie-Krisberg Z.M."/>
            <person name="Prochnik S."/>
            <person name="Lindquist E."/>
            <person name="Dockter R.B."/>
            <person name="Adam C."/>
            <person name="Molina H."/>
            <person name="Bunkerborg J."/>
            <person name="Jin E."/>
            <person name="Buchheim M."/>
            <person name="Magnuson J."/>
        </authorList>
    </citation>
    <scope>NUCLEOTIDE SEQUENCE</scope>
    <source>
        <strain evidence="1">CCAP 19/18</strain>
    </source>
</reference>
<dbReference type="EMBL" id="MU069683">
    <property type="protein sequence ID" value="KAF5835927.1"/>
    <property type="molecule type" value="Genomic_DNA"/>
</dbReference>
<name>A0ABQ7GMX9_DUNSA</name>